<organism evidence="3 4">
    <name type="scientific">Mycobacterium bohemicum DSM 44277</name>
    <dbReference type="NCBI Taxonomy" id="1236609"/>
    <lineage>
        <taxon>Bacteria</taxon>
        <taxon>Bacillati</taxon>
        <taxon>Actinomycetota</taxon>
        <taxon>Actinomycetes</taxon>
        <taxon>Mycobacteriales</taxon>
        <taxon>Mycobacteriaceae</taxon>
        <taxon>Mycobacterium</taxon>
    </lineage>
</organism>
<evidence type="ECO:0000313" key="4">
    <source>
        <dbReference type="Proteomes" id="UP000198875"/>
    </source>
</evidence>
<dbReference type="AlphaFoldDB" id="A0A0U0WCT0"/>
<dbReference type="SUPFAM" id="SSF109854">
    <property type="entry name" value="DinB/YfiT-like putative metalloenzymes"/>
    <property type="match status" value="1"/>
</dbReference>
<accession>A0A0U0WCT0</accession>
<dbReference type="Pfam" id="PF11716">
    <property type="entry name" value="MDMPI_N"/>
    <property type="match status" value="1"/>
</dbReference>
<dbReference type="Proteomes" id="UP000198875">
    <property type="component" value="Unassembled WGS sequence"/>
</dbReference>
<dbReference type="EMBL" id="CSTD01000004">
    <property type="protein sequence ID" value="CPR12607.1"/>
    <property type="molecule type" value="Genomic_DNA"/>
</dbReference>
<evidence type="ECO:0000259" key="2">
    <source>
        <dbReference type="Pfam" id="PF11716"/>
    </source>
</evidence>
<proteinExistence type="predicted"/>
<dbReference type="InterPro" id="IPR024344">
    <property type="entry name" value="MDMPI_metal-binding"/>
</dbReference>
<name>A0A0U0WCT0_MYCBE</name>
<dbReference type="InterPro" id="IPR017520">
    <property type="entry name" value="CHP03086"/>
</dbReference>
<dbReference type="NCBIfam" id="TIGR03083">
    <property type="entry name" value="maleylpyruvate isomerase family mycothiol-dependent enzyme"/>
    <property type="match status" value="1"/>
</dbReference>
<dbReference type="GO" id="GO:0046872">
    <property type="term" value="F:metal ion binding"/>
    <property type="evidence" value="ECO:0007669"/>
    <property type="project" value="InterPro"/>
</dbReference>
<feature type="domain" description="Mycothiol-dependent maleylpyruvate isomerase metal-binding" evidence="2">
    <location>
        <begin position="14"/>
        <end position="132"/>
    </location>
</feature>
<protein>
    <recommendedName>
        <fullName evidence="2">Mycothiol-dependent maleylpyruvate isomerase metal-binding domain-containing protein</fullName>
    </recommendedName>
</protein>
<dbReference type="RefSeq" id="WP_085180765.1">
    <property type="nucleotide sequence ID" value="NZ_CSTD01000004.1"/>
</dbReference>
<dbReference type="OrthoDB" id="5185819at2"/>
<evidence type="ECO:0000313" key="3">
    <source>
        <dbReference type="EMBL" id="CPR12607.1"/>
    </source>
</evidence>
<sequence length="195" mass="20922">MNDPTALIGPMAGQAIDLLVHAVERISPESWDHPSNLDGWSVRELVGHATGSAAKIVALVADQPLWAGPSKPQDWVCEDPAAKLRELATRLEEALPAADFDAMRTSPQGEVPLRRALTFPVSDVAIHSWDVQRSLGRPAELPEDLLGLCRALVESMPQEALRRPGGFGPAQPFPPDATPTSRLMAYLGRSVDGPG</sequence>
<reference evidence="3 4" key="1">
    <citation type="submission" date="2015-03" db="EMBL/GenBank/DDBJ databases">
        <authorList>
            <person name="Murphy D."/>
        </authorList>
    </citation>
    <scope>NUCLEOTIDE SEQUENCE [LARGE SCALE GENOMIC DNA]</scope>
    <source>
        <strain evidence="3 4">DSM 44277</strain>
    </source>
</reference>
<feature type="region of interest" description="Disordered" evidence="1">
    <location>
        <begin position="161"/>
        <end position="182"/>
    </location>
</feature>
<dbReference type="InterPro" id="IPR034660">
    <property type="entry name" value="DinB/YfiT-like"/>
</dbReference>
<dbReference type="InterPro" id="IPR017517">
    <property type="entry name" value="Maleyloyr_isom"/>
</dbReference>
<gene>
    <name evidence="3" type="ORF">BN971_03906</name>
</gene>
<evidence type="ECO:0000256" key="1">
    <source>
        <dbReference type="SAM" id="MobiDB-lite"/>
    </source>
</evidence>
<dbReference type="Gene3D" id="1.20.120.450">
    <property type="entry name" value="dinb family like domain"/>
    <property type="match status" value="1"/>
</dbReference>
<dbReference type="NCBIfam" id="TIGR03086">
    <property type="entry name" value="TIGR03086 family metal-binding protein"/>
    <property type="match status" value="1"/>
</dbReference>